<dbReference type="EMBL" id="JXXN02005783">
    <property type="protein sequence ID" value="THD19714.1"/>
    <property type="molecule type" value="Genomic_DNA"/>
</dbReference>
<sequence length="743" mass="82817">MSTSIKITLQEKSATGFHYVLEPDSGVRLPYTNSAKLVHHVTASVNHEDTSSGPEEDLRFDDGTVLVYTRVGVYRLGHGLRYPLYTTSQKHCRRVEPKVYITACSETCSGSPRTTQPRCYVSTASADGDRKVSLLQLDAFSSTRPLVLLSLGSCTSFSSDVTHIEPLLSETRSVRGVLTRSASGLMQLWDDRWTRHPVLSYRGSDCGRLHTLASHIAPQPVVDLKTFNCVACPLPACSTVAFWDVWSGSPIHQLDYSADDDRPSSAPPPHLFLRASWPNFSAEHVRGPAFKVTLTSNHFSRSYPNAVILTGSLFRTHGFAVRILSKWITQNLYHGTVICSFEHQFRELIHQGRLRWLRVRQKMSGVFSNGFLNSRIIDKLRYSRDPLSVVKALNQNGTQLKSLNDCAEIGALLCDIVRRNYGLGIKILIDCGLDLSIEDPSTGDTPLLLVCSEGLCGSTKQLIHCLPRSALLHKNDSGGTALKHLLTRGHASCGCLEALLGRLHPCEQILPINLGISDAAIVVEDDTSNPELTLSESVISDSNTIFFDVESLLNRIRSTEPERIFSVLQLWIKYNLFLLHNSGSETVKLQQRNVKSLCNRLVDPMMRQGIRGADSESDVTLAVPSKLFHVIAQLIILGQLNASTGWTDLEQFISSSFDMDSSDLGFTKAGEYLGTPMSLQAIGVFRLRQLMQQRFIQVCRRPHQSICEVSDALVFVHWIRSLPIPSFMQSYILLDRTDFHFHH</sequence>
<name>A0A4E0QZG3_FASHE</name>
<dbReference type="AlphaFoldDB" id="A0A4E0QZG3"/>
<gene>
    <name evidence="1" type="ORF">D915_009451</name>
</gene>
<keyword evidence="2" id="KW-1185">Reference proteome</keyword>
<evidence type="ECO:0000313" key="2">
    <source>
        <dbReference type="Proteomes" id="UP000230066"/>
    </source>
</evidence>
<organism evidence="1 2">
    <name type="scientific">Fasciola hepatica</name>
    <name type="common">Liver fluke</name>
    <dbReference type="NCBI Taxonomy" id="6192"/>
    <lineage>
        <taxon>Eukaryota</taxon>
        <taxon>Metazoa</taxon>
        <taxon>Spiralia</taxon>
        <taxon>Lophotrochozoa</taxon>
        <taxon>Platyhelminthes</taxon>
        <taxon>Trematoda</taxon>
        <taxon>Digenea</taxon>
        <taxon>Plagiorchiida</taxon>
        <taxon>Echinostomata</taxon>
        <taxon>Echinostomatoidea</taxon>
        <taxon>Fasciolidae</taxon>
        <taxon>Fasciola</taxon>
    </lineage>
</organism>
<accession>A0A4E0QZG3</accession>
<protein>
    <submittedName>
        <fullName evidence="1">Uncharacterized protein</fullName>
    </submittedName>
</protein>
<dbReference type="Proteomes" id="UP000230066">
    <property type="component" value="Unassembled WGS sequence"/>
</dbReference>
<comment type="caution">
    <text evidence="1">The sequence shown here is derived from an EMBL/GenBank/DDBJ whole genome shotgun (WGS) entry which is preliminary data.</text>
</comment>
<dbReference type="Gene3D" id="1.25.40.20">
    <property type="entry name" value="Ankyrin repeat-containing domain"/>
    <property type="match status" value="1"/>
</dbReference>
<proteinExistence type="predicted"/>
<reference evidence="1" key="1">
    <citation type="submission" date="2019-03" db="EMBL/GenBank/DDBJ databases">
        <title>Improved annotation for the trematode Fasciola hepatica.</title>
        <authorList>
            <person name="Choi Y.-J."/>
            <person name="Martin J."/>
            <person name="Mitreva M."/>
        </authorList>
    </citation>
    <scope>NUCLEOTIDE SEQUENCE [LARGE SCALE GENOMIC DNA]</scope>
</reference>
<dbReference type="InterPro" id="IPR036770">
    <property type="entry name" value="Ankyrin_rpt-contain_sf"/>
</dbReference>
<evidence type="ECO:0000313" key="1">
    <source>
        <dbReference type="EMBL" id="THD19714.1"/>
    </source>
</evidence>